<keyword evidence="2" id="KW-1185">Reference proteome</keyword>
<evidence type="ECO:0000313" key="2">
    <source>
        <dbReference type="Proteomes" id="UP001235343"/>
    </source>
</evidence>
<gene>
    <name evidence="1" type="ORF">QQS35_00300</name>
</gene>
<dbReference type="NCBIfam" id="TIGR03949">
    <property type="entry name" value="bact_IIb_cerein"/>
    <property type="match status" value="1"/>
</dbReference>
<reference evidence="1 2" key="1">
    <citation type="submission" date="2023-06" db="EMBL/GenBank/DDBJ databases">
        <title>Aquibacillus rhizosphaerae LR5S19.</title>
        <authorList>
            <person name="Sun J.-Q."/>
        </authorList>
    </citation>
    <scope>NUCLEOTIDE SEQUENCE [LARGE SCALE GENOMIC DNA]</scope>
    <source>
        <strain evidence="1 2">LR5S19</strain>
    </source>
</reference>
<proteinExistence type="predicted"/>
<dbReference type="InterPro" id="IPR019493">
    <property type="entry name" value="Bacteriocin_IIb_lactacin-rel"/>
</dbReference>
<dbReference type="InterPro" id="IPR023991">
    <property type="entry name" value="Bacteriocin_IIb_lactobn/cerein"/>
</dbReference>
<protein>
    <submittedName>
        <fullName evidence="1">Blp family class II bacteriocin</fullName>
    </submittedName>
</protein>
<dbReference type="Proteomes" id="UP001235343">
    <property type="component" value="Unassembled WGS sequence"/>
</dbReference>
<comment type="caution">
    <text evidence="1">The sequence shown here is derived from an EMBL/GenBank/DDBJ whole genome shotgun (WGS) entry which is preliminary data.</text>
</comment>
<accession>A0ABT7KZF8</accession>
<dbReference type="RefSeq" id="WP_285929678.1">
    <property type="nucleotide sequence ID" value="NZ_JASTZU010000001.1"/>
</dbReference>
<name>A0ABT7KZF8_9BACI</name>
<sequence length="83" mass="7713">MLSAVESPQFQTLSATELLLIDGGAWSWADFGKSTAGGAVGGAAGGAVTGSFAGGVGALPGAGIGALAGAAGGAATYLAVGWW</sequence>
<organism evidence="1 2">
    <name type="scientific">Aquibacillus rhizosphaerae</name>
    <dbReference type="NCBI Taxonomy" id="3051431"/>
    <lineage>
        <taxon>Bacteria</taxon>
        <taxon>Bacillati</taxon>
        <taxon>Bacillota</taxon>
        <taxon>Bacilli</taxon>
        <taxon>Bacillales</taxon>
        <taxon>Bacillaceae</taxon>
        <taxon>Aquibacillus</taxon>
    </lineage>
</organism>
<dbReference type="EMBL" id="JASTZU010000001">
    <property type="protein sequence ID" value="MDL4838914.1"/>
    <property type="molecule type" value="Genomic_DNA"/>
</dbReference>
<evidence type="ECO:0000313" key="1">
    <source>
        <dbReference type="EMBL" id="MDL4838914.1"/>
    </source>
</evidence>
<dbReference type="Pfam" id="PF10439">
    <property type="entry name" value="Bacteriocin_IIc"/>
    <property type="match status" value="1"/>
</dbReference>